<dbReference type="GO" id="GO:0004349">
    <property type="term" value="F:glutamate 5-kinase activity"/>
    <property type="evidence" value="ECO:0007669"/>
    <property type="project" value="InterPro"/>
</dbReference>
<evidence type="ECO:0000313" key="6">
    <source>
        <dbReference type="Proteomes" id="UP000020077"/>
    </source>
</evidence>
<dbReference type="PANTHER" id="PTHR43654">
    <property type="entry name" value="GLUTAMATE 5-KINASE"/>
    <property type="match status" value="1"/>
</dbReference>
<dbReference type="Gene3D" id="3.40.1160.10">
    <property type="entry name" value="Acetylglutamate kinase-like"/>
    <property type="match status" value="1"/>
</dbReference>
<dbReference type="InterPro" id="IPR019797">
    <property type="entry name" value="Glutamate_5-kinase_CS"/>
</dbReference>
<evidence type="ECO:0000256" key="3">
    <source>
        <dbReference type="ARBA" id="ARBA00022777"/>
    </source>
</evidence>
<dbReference type="PROSITE" id="PS00902">
    <property type="entry name" value="GLUTAMATE_5_KINASE"/>
    <property type="match status" value="1"/>
</dbReference>
<evidence type="ECO:0000256" key="4">
    <source>
        <dbReference type="ARBA" id="ARBA00022840"/>
    </source>
</evidence>
<dbReference type="Proteomes" id="UP000020077">
    <property type="component" value="Unassembled WGS sequence"/>
</dbReference>
<dbReference type="AlphaFoldDB" id="A0A084Y702"/>
<keyword evidence="2" id="KW-0547">Nucleotide-binding</keyword>
<reference evidence="5 6" key="1">
    <citation type="submission" date="2014-02" db="EMBL/GenBank/DDBJ databases">
        <title>Expanding our view of genomic diversity in Candidatus Accumulibacter clades.</title>
        <authorList>
            <person name="Skennerton C.T."/>
            <person name="Barr J.J."/>
            <person name="Slater F.R."/>
            <person name="Bond P.L."/>
            <person name="Tyson G.W."/>
        </authorList>
    </citation>
    <scope>NUCLEOTIDE SEQUENCE [LARGE SCALE GENOMIC DNA]</scope>
    <source>
        <strain evidence="6">BA-91</strain>
    </source>
</reference>
<keyword evidence="1" id="KW-0808">Transferase</keyword>
<organism evidence="5 6">
    <name type="scientific">Candidatus Accumulibacter phosphatis</name>
    <dbReference type="NCBI Taxonomy" id="327160"/>
    <lineage>
        <taxon>Bacteria</taxon>
        <taxon>Pseudomonadati</taxon>
        <taxon>Pseudomonadota</taxon>
        <taxon>Betaproteobacteria</taxon>
        <taxon>Candidatus Accumulibacter</taxon>
    </lineage>
</organism>
<dbReference type="SUPFAM" id="SSF53633">
    <property type="entry name" value="Carbamate kinase-like"/>
    <property type="match status" value="1"/>
</dbReference>
<accession>A0A084Y702</accession>
<keyword evidence="4" id="KW-0067">ATP-binding</keyword>
<dbReference type="GO" id="GO:0005524">
    <property type="term" value="F:ATP binding"/>
    <property type="evidence" value="ECO:0007669"/>
    <property type="project" value="UniProtKB-KW"/>
</dbReference>
<dbReference type="GO" id="GO:0005829">
    <property type="term" value="C:cytosol"/>
    <property type="evidence" value="ECO:0007669"/>
    <property type="project" value="TreeGrafter"/>
</dbReference>
<evidence type="ECO:0000313" key="5">
    <source>
        <dbReference type="EMBL" id="KFB70496.1"/>
    </source>
</evidence>
<sequence>MAGGAGTQFGKGGMITKVIAAKRAARSGAHIVIASGREPDVMLRVARGKPLGTLLVSETQALTARKQ</sequence>
<keyword evidence="3 5" id="KW-0418">Kinase</keyword>
<dbReference type="PANTHER" id="PTHR43654:SF1">
    <property type="entry name" value="ISOPENTENYL PHOSPHATE KINASE"/>
    <property type="match status" value="1"/>
</dbReference>
<gene>
    <name evidence="5" type="ORF">AW09_004405</name>
</gene>
<evidence type="ECO:0000256" key="2">
    <source>
        <dbReference type="ARBA" id="ARBA00022741"/>
    </source>
</evidence>
<comment type="caution">
    <text evidence="5">The sequence shown here is derived from an EMBL/GenBank/DDBJ whole genome shotgun (WGS) entry which is preliminary data.</text>
</comment>
<proteinExistence type="predicted"/>
<dbReference type="InterPro" id="IPR036393">
    <property type="entry name" value="AceGlu_kinase-like_sf"/>
</dbReference>
<protein>
    <submittedName>
        <fullName evidence="5">Gamma-glutamyl kinase</fullName>
    </submittedName>
</protein>
<name>A0A084Y702_9PROT</name>
<dbReference type="EMBL" id="JDVG02000694">
    <property type="protein sequence ID" value="KFB70496.1"/>
    <property type="molecule type" value="Genomic_DNA"/>
</dbReference>
<evidence type="ECO:0000256" key="1">
    <source>
        <dbReference type="ARBA" id="ARBA00022679"/>
    </source>
</evidence>